<feature type="transmembrane region" description="Helical" evidence="1">
    <location>
        <begin position="32"/>
        <end position="49"/>
    </location>
</feature>
<proteinExistence type="predicted"/>
<organism evidence="2 3">
    <name type="scientific">Paludisphaera mucosa</name>
    <dbReference type="NCBI Taxonomy" id="3030827"/>
    <lineage>
        <taxon>Bacteria</taxon>
        <taxon>Pseudomonadati</taxon>
        <taxon>Planctomycetota</taxon>
        <taxon>Planctomycetia</taxon>
        <taxon>Isosphaerales</taxon>
        <taxon>Isosphaeraceae</taxon>
        <taxon>Paludisphaera</taxon>
    </lineage>
</organism>
<accession>A0ABT6FGM1</accession>
<keyword evidence="3" id="KW-1185">Reference proteome</keyword>
<dbReference type="Proteomes" id="UP001216907">
    <property type="component" value="Unassembled WGS sequence"/>
</dbReference>
<evidence type="ECO:0000313" key="3">
    <source>
        <dbReference type="Proteomes" id="UP001216907"/>
    </source>
</evidence>
<comment type="caution">
    <text evidence="2">The sequence shown here is derived from an EMBL/GenBank/DDBJ whole genome shotgun (WGS) entry which is preliminary data.</text>
</comment>
<keyword evidence="1" id="KW-0812">Transmembrane</keyword>
<dbReference type="RefSeq" id="WP_277863021.1">
    <property type="nucleotide sequence ID" value="NZ_JARRAG010000002.1"/>
</dbReference>
<keyword evidence="1" id="KW-0472">Membrane</keyword>
<reference evidence="2 3" key="1">
    <citation type="submission" date="2023-03" db="EMBL/GenBank/DDBJ databases">
        <title>Paludisphaera mucosa sp. nov. a novel planctomycete from northern fen.</title>
        <authorList>
            <person name="Ivanova A."/>
        </authorList>
    </citation>
    <scope>NUCLEOTIDE SEQUENCE [LARGE SCALE GENOMIC DNA]</scope>
    <source>
        <strain evidence="2 3">Pla2</strain>
    </source>
</reference>
<sequence>MTQTTSTAPPTGRLERMRATYREDHQNPINHVLHVGVGWPIMALAVILAPFRPWWALGLFCLSYGIMWTGHFVFERNLPTVFTHPTTPFVMAWSVIRQIFAGLGRLLTGKSGGA</sequence>
<gene>
    <name evidence="2" type="ORF">PZE19_23410</name>
</gene>
<keyword evidence="1" id="KW-1133">Transmembrane helix</keyword>
<name>A0ABT6FGM1_9BACT</name>
<protein>
    <submittedName>
        <fullName evidence="2">DUF962 domain-containing protein</fullName>
    </submittedName>
</protein>
<dbReference type="Pfam" id="PF06127">
    <property type="entry name" value="Mpo1-like"/>
    <property type="match status" value="1"/>
</dbReference>
<evidence type="ECO:0000313" key="2">
    <source>
        <dbReference type="EMBL" id="MDG3006728.1"/>
    </source>
</evidence>
<dbReference type="InterPro" id="IPR009305">
    <property type="entry name" value="Mpo1-like"/>
</dbReference>
<dbReference type="EMBL" id="JARRAG010000002">
    <property type="protein sequence ID" value="MDG3006728.1"/>
    <property type="molecule type" value="Genomic_DNA"/>
</dbReference>
<evidence type="ECO:0000256" key="1">
    <source>
        <dbReference type="SAM" id="Phobius"/>
    </source>
</evidence>
<feature type="transmembrane region" description="Helical" evidence="1">
    <location>
        <begin position="55"/>
        <end position="74"/>
    </location>
</feature>